<name>A0ABD5LSC9_AGRRD</name>
<sequence length="263" mass="29808">MEAGQKIFEDILEGHISSNVESSIFPTETIICRRLLHRRVELGDACKDLWLKAKQSEFHLSVFIDGLLGVAAEWNPEKMAAARIQRDRLDQVNEKISEIAFELAELLRERSNLHDHSGFSSETHYHVVDVINEAARDNHRFRSYVLEPLAQIRGQFDLKYWPMLPDFIGTIAVDAAKASATAHNAMTAAGTASSRPSLTDFFRAWFEHIEDHADGRLLPRQFKLTDASFASFANCALDLEPDKTVGADYVKRLRQRARDNGKQ</sequence>
<evidence type="ECO:0000313" key="2">
    <source>
        <dbReference type="Proteomes" id="UP001438189"/>
    </source>
</evidence>
<dbReference type="RefSeq" id="WP_142187342.1">
    <property type="nucleotide sequence ID" value="NZ_JBETME010000012.1"/>
</dbReference>
<comment type="caution">
    <text evidence="1">The sequence shown here is derived from an EMBL/GenBank/DDBJ whole genome shotgun (WGS) entry which is preliminary data.</text>
</comment>
<protein>
    <submittedName>
        <fullName evidence="1">Uncharacterized protein</fullName>
    </submittedName>
</protein>
<organism evidence="1 2">
    <name type="scientific">Agrobacterium radiobacter</name>
    <dbReference type="NCBI Taxonomy" id="362"/>
    <lineage>
        <taxon>Bacteria</taxon>
        <taxon>Pseudomonadati</taxon>
        <taxon>Pseudomonadota</taxon>
        <taxon>Alphaproteobacteria</taxon>
        <taxon>Hyphomicrobiales</taxon>
        <taxon>Rhizobiaceae</taxon>
        <taxon>Rhizobium/Agrobacterium group</taxon>
        <taxon>Agrobacterium</taxon>
        <taxon>Agrobacterium tumefaciens complex</taxon>
    </lineage>
</organism>
<evidence type="ECO:0000313" key="1">
    <source>
        <dbReference type="EMBL" id="MES4993071.1"/>
    </source>
</evidence>
<dbReference type="EMBL" id="JBETME010000012">
    <property type="protein sequence ID" value="MES4993071.1"/>
    <property type="molecule type" value="Genomic_DNA"/>
</dbReference>
<accession>A0ABD5LSC9</accession>
<dbReference type="AlphaFoldDB" id="A0ABD5LSC9"/>
<proteinExistence type="predicted"/>
<reference evidence="1 2" key="1">
    <citation type="submission" date="2024-06" db="EMBL/GenBank/DDBJ databases">
        <title>Genome sequencing of Agrobacterium spp. from tobacco in Serbia.</title>
        <authorList>
            <person name="Ilicic R.J."/>
            <person name="Studholme D.J."/>
            <person name="Jelusic A."/>
            <person name="Barac G."/>
            <person name="Bagi F."/>
            <person name="Popovic Milovanovic T."/>
        </authorList>
    </citation>
    <scope>NUCLEOTIDE SEQUENCE [LARGE SCALE GENOMIC DNA]</scope>
    <source>
        <strain evidence="1 2">DA1</strain>
    </source>
</reference>
<gene>
    <name evidence="1" type="ORF">ABVB70_22365</name>
</gene>
<dbReference type="Proteomes" id="UP001438189">
    <property type="component" value="Unassembled WGS sequence"/>
</dbReference>